<protein>
    <recommendedName>
        <fullName evidence="4">HTH marR-type domain-containing protein</fullName>
    </recommendedName>
</protein>
<dbReference type="Pfam" id="PF01047">
    <property type="entry name" value="MarR"/>
    <property type="match status" value="1"/>
</dbReference>
<dbReference type="InterPro" id="IPR000835">
    <property type="entry name" value="HTH_MarR-typ"/>
</dbReference>
<keyword evidence="1" id="KW-0805">Transcription regulation</keyword>
<evidence type="ECO:0000256" key="2">
    <source>
        <dbReference type="ARBA" id="ARBA00023125"/>
    </source>
</evidence>
<accession>A0A1J7CAP2</accession>
<dbReference type="EMBL" id="MLCF01000017">
    <property type="protein sequence ID" value="OIV38584.1"/>
    <property type="molecule type" value="Genomic_DNA"/>
</dbReference>
<dbReference type="PROSITE" id="PS01117">
    <property type="entry name" value="HTH_MARR_1"/>
    <property type="match status" value="1"/>
</dbReference>
<dbReference type="AlphaFoldDB" id="A0A1J7CAP2"/>
<dbReference type="GO" id="GO:0003700">
    <property type="term" value="F:DNA-binding transcription factor activity"/>
    <property type="evidence" value="ECO:0007669"/>
    <property type="project" value="InterPro"/>
</dbReference>
<dbReference type="InterPro" id="IPR036388">
    <property type="entry name" value="WH-like_DNA-bd_sf"/>
</dbReference>
<dbReference type="Gene3D" id="1.10.10.10">
    <property type="entry name" value="Winged helix-like DNA-binding domain superfamily/Winged helix DNA-binding domain"/>
    <property type="match status" value="1"/>
</dbReference>
<dbReference type="OrthoDB" id="3778086at2"/>
<name>A0A1J7CAP2_9ACTN</name>
<comment type="caution">
    <text evidence="5">The sequence shown here is derived from an EMBL/GenBank/DDBJ whole genome shotgun (WGS) entry which is preliminary data.</text>
</comment>
<dbReference type="PANTHER" id="PTHR33164">
    <property type="entry name" value="TRANSCRIPTIONAL REGULATOR, MARR FAMILY"/>
    <property type="match status" value="1"/>
</dbReference>
<gene>
    <name evidence="5" type="ORF">BIV57_04840</name>
</gene>
<dbReference type="SUPFAM" id="SSF46785">
    <property type="entry name" value="Winged helix' DNA-binding domain"/>
    <property type="match status" value="1"/>
</dbReference>
<evidence type="ECO:0000313" key="5">
    <source>
        <dbReference type="EMBL" id="OIV38584.1"/>
    </source>
</evidence>
<evidence type="ECO:0000256" key="1">
    <source>
        <dbReference type="ARBA" id="ARBA00023015"/>
    </source>
</evidence>
<keyword evidence="3" id="KW-0804">Transcription</keyword>
<dbReference type="SMART" id="SM00347">
    <property type="entry name" value="HTH_MARR"/>
    <property type="match status" value="1"/>
</dbReference>
<sequence length="161" mass="17708">MATSETCAELVLQLGALGAIRRGMIRAARGLPEDGPELHPAAYGVLAMLGKYGRLRLSELSDLLDVDLSVTSRHISHLAKRGLVARHRDADDRRSRVIALTDEGTAALDQLMGRYAGSVAERLRDWSDEDVARLAELIARLRASFEPHPHRTIPQPLTAER</sequence>
<evidence type="ECO:0000256" key="3">
    <source>
        <dbReference type="ARBA" id="ARBA00023163"/>
    </source>
</evidence>
<dbReference type="InterPro" id="IPR039422">
    <property type="entry name" value="MarR/SlyA-like"/>
</dbReference>
<feature type="domain" description="HTH marR-type" evidence="4">
    <location>
        <begin position="7"/>
        <end position="143"/>
    </location>
</feature>
<evidence type="ECO:0000313" key="6">
    <source>
        <dbReference type="Proteomes" id="UP000243342"/>
    </source>
</evidence>
<dbReference type="RefSeq" id="WP_071655404.1">
    <property type="nucleotide sequence ID" value="NZ_MLCF01000017.1"/>
</dbReference>
<dbReference type="InterPro" id="IPR023187">
    <property type="entry name" value="Tscrpt_reg_MarR-type_CS"/>
</dbReference>
<dbReference type="GO" id="GO:0003677">
    <property type="term" value="F:DNA binding"/>
    <property type="evidence" value="ECO:0007669"/>
    <property type="project" value="UniProtKB-KW"/>
</dbReference>
<proteinExistence type="predicted"/>
<dbReference type="GO" id="GO:0006950">
    <property type="term" value="P:response to stress"/>
    <property type="evidence" value="ECO:0007669"/>
    <property type="project" value="TreeGrafter"/>
</dbReference>
<reference evidence="5 6" key="1">
    <citation type="submission" date="2016-10" db="EMBL/GenBank/DDBJ databases">
        <title>Genome sequence of Streptomyces gilvigriseus MUSC 26.</title>
        <authorList>
            <person name="Lee L.-H."/>
            <person name="Ser H.-L."/>
        </authorList>
    </citation>
    <scope>NUCLEOTIDE SEQUENCE [LARGE SCALE GENOMIC DNA]</scope>
    <source>
        <strain evidence="5 6">MUSC 26</strain>
    </source>
</reference>
<dbReference type="InterPro" id="IPR036390">
    <property type="entry name" value="WH_DNA-bd_sf"/>
</dbReference>
<keyword evidence="6" id="KW-1185">Reference proteome</keyword>
<dbReference type="PRINTS" id="PR00598">
    <property type="entry name" value="HTHMARR"/>
</dbReference>
<organism evidence="5 6">
    <name type="scientific">Mangrovactinospora gilvigrisea</name>
    <dbReference type="NCBI Taxonomy" id="1428644"/>
    <lineage>
        <taxon>Bacteria</taxon>
        <taxon>Bacillati</taxon>
        <taxon>Actinomycetota</taxon>
        <taxon>Actinomycetes</taxon>
        <taxon>Kitasatosporales</taxon>
        <taxon>Streptomycetaceae</taxon>
        <taxon>Mangrovactinospora</taxon>
    </lineage>
</organism>
<dbReference type="PANTHER" id="PTHR33164:SF57">
    <property type="entry name" value="MARR-FAMILY TRANSCRIPTIONAL REGULATOR"/>
    <property type="match status" value="1"/>
</dbReference>
<dbReference type="Proteomes" id="UP000243342">
    <property type="component" value="Unassembled WGS sequence"/>
</dbReference>
<keyword evidence="2" id="KW-0238">DNA-binding</keyword>
<evidence type="ECO:0000259" key="4">
    <source>
        <dbReference type="PROSITE" id="PS50995"/>
    </source>
</evidence>
<dbReference type="STRING" id="1428644.BIV57_04840"/>
<dbReference type="PROSITE" id="PS50995">
    <property type="entry name" value="HTH_MARR_2"/>
    <property type="match status" value="1"/>
</dbReference>